<gene>
    <name evidence="3" type="ORF">EDC56_2545</name>
</gene>
<dbReference type="AlphaFoldDB" id="A0A3N2DJS1"/>
<comment type="caution">
    <text evidence="3">The sequence shown here is derived from an EMBL/GenBank/DDBJ whole genome shotgun (WGS) entry which is preliminary data.</text>
</comment>
<dbReference type="PANTHER" id="PTHR30570">
    <property type="entry name" value="PERIPLASMIC PHOSPHATE BINDING COMPONENT OF PHOSPHATE ABC TRANSPORTER"/>
    <property type="match status" value="1"/>
</dbReference>
<dbReference type="Gene3D" id="3.40.190.10">
    <property type="entry name" value="Periplasmic binding protein-like II"/>
    <property type="match status" value="2"/>
</dbReference>
<sequence>MVINRATQTLLVISVVILTACTNTKPVINAEEKQASHIVLASAAGPSKLMSYLAEHYQTQYPQFSVETVETDEVPVQMLNGQVQMGIMERRWTDEEVARFQAEHGKEPIAAIVTAYAAAIYVNEDNPLSTITFNDLIAIYGADGSCEINHKTQWSEVEGYSGEDAAINAVNFPPEAPLNHYMKEHLLCNGNFAANLSNANDFDELSSAIDDDEYAIGYGRFNADSDDLKQLVIIDNEGRQIALSQSYALSGRYPLSEVFYIYLNLSDSKLNSQQIENQLNFVNFIVSDDGQELVEEQGFVALPQFIVDETRVKIHMQEPIVKGGYR</sequence>
<evidence type="ECO:0000313" key="4">
    <source>
        <dbReference type="Proteomes" id="UP000275394"/>
    </source>
</evidence>
<dbReference type="Proteomes" id="UP000275394">
    <property type="component" value="Unassembled WGS sequence"/>
</dbReference>
<proteinExistence type="predicted"/>
<evidence type="ECO:0000313" key="3">
    <source>
        <dbReference type="EMBL" id="ROR99911.1"/>
    </source>
</evidence>
<dbReference type="PANTHER" id="PTHR30570:SF6">
    <property type="entry name" value="PHOSPHATE-BINDING PROTEIN PSTS"/>
    <property type="match status" value="1"/>
</dbReference>
<feature type="domain" description="PBP" evidence="2">
    <location>
        <begin position="31"/>
        <end position="288"/>
    </location>
</feature>
<reference evidence="3 4" key="1">
    <citation type="submission" date="2018-11" db="EMBL/GenBank/DDBJ databases">
        <title>Genomic Encyclopedia of Type Strains, Phase IV (KMG-IV): sequencing the most valuable type-strain genomes for metagenomic binning, comparative biology and taxonomic classification.</title>
        <authorList>
            <person name="Goeker M."/>
        </authorList>
    </citation>
    <scope>NUCLEOTIDE SEQUENCE [LARGE SCALE GENOMIC DNA]</scope>
    <source>
        <strain evidence="3 4">DSM 100316</strain>
    </source>
</reference>
<accession>A0A3N2DJS1</accession>
<evidence type="ECO:0000256" key="1">
    <source>
        <dbReference type="ARBA" id="ARBA00022729"/>
    </source>
</evidence>
<organism evidence="3 4">
    <name type="scientific">Sinobacterium caligoides</name>
    <dbReference type="NCBI Taxonomy" id="933926"/>
    <lineage>
        <taxon>Bacteria</taxon>
        <taxon>Pseudomonadati</taxon>
        <taxon>Pseudomonadota</taxon>
        <taxon>Gammaproteobacteria</taxon>
        <taxon>Cellvibrionales</taxon>
        <taxon>Spongiibacteraceae</taxon>
        <taxon>Sinobacterium</taxon>
    </lineage>
</organism>
<dbReference type="Pfam" id="PF12849">
    <property type="entry name" value="PBP_like_2"/>
    <property type="match status" value="1"/>
</dbReference>
<evidence type="ECO:0000259" key="2">
    <source>
        <dbReference type="Pfam" id="PF12849"/>
    </source>
</evidence>
<dbReference type="InterPro" id="IPR050811">
    <property type="entry name" value="Phosphate_ABC_transporter"/>
</dbReference>
<protein>
    <submittedName>
        <fullName evidence="3">Phosphate ABC transporter substrate-binding protein (PhoT family)</fullName>
    </submittedName>
</protein>
<keyword evidence="4" id="KW-1185">Reference proteome</keyword>
<name>A0A3N2DJS1_9GAMM</name>
<dbReference type="InterPro" id="IPR024370">
    <property type="entry name" value="PBP_domain"/>
</dbReference>
<dbReference type="PROSITE" id="PS51257">
    <property type="entry name" value="PROKAR_LIPOPROTEIN"/>
    <property type="match status" value="1"/>
</dbReference>
<dbReference type="SUPFAM" id="SSF53850">
    <property type="entry name" value="Periplasmic binding protein-like II"/>
    <property type="match status" value="1"/>
</dbReference>
<dbReference type="EMBL" id="RKHR01000005">
    <property type="protein sequence ID" value="ROR99911.1"/>
    <property type="molecule type" value="Genomic_DNA"/>
</dbReference>
<dbReference type="OrthoDB" id="9790048at2"/>
<keyword evidence="1" id="KW-0732">Signal</keyword>
<dbReference type="RefSeq" id="WP_123712918.1">
    <property type="nucleotide sequence ID" value="NZ_RKHR01000005.1"/>
</dbReference>